<dbReference type="InterPro" id="IPR012336">
    <property type="entry name" value="Thioredoxin-like_fold"/>
</dbReference>
<evidence type="ECO:0000259" key="2">
    <source>
        <dbReference type="Pfam" id="PF13462"/>
    </source>
</evidence>
<feature type="chain" id="PRO_5045511725" description="Thioredoxin-like fold domain-containing protein" evidence="1">
    <location>
        <begin position="24"/>
        <end position="258"/>
    </location>
</feature>
<dbReference type="RefSeq" id="WP_189675884.1">
    <property type="nucleotide sequence ID" value="NZ_BNAQ01000002.1"/>
</dbReference>
<gene>
    <name evidence="3" type="ORF">GCM10008023_17060</name>
</gene>
<dbReference type="Proteomes" id="UP000652430">
    <property type="component" value="Unassembled WGS sequence"/>
</dbReference>
<feature type="domain" description="Thioredoxin-like fold" evidence="2">
    <location>
        <begin position="66"/>
        <end position="254"/>
    </location>
</feature>
<name>A0ABQ3LFN4_9SPHN</name>
<keyword evidence="4" id="KW-1185">Reference proteome</keyword>
<sequence length="258" mass="26457">MTPRILFAAVAALSLASCGGNDAVSGGNSAGGTTSGGTVAGTSTAAVTPSAAGQKWIDTVVKTPEGGYRMGNPDAAIKVVEYGSRTCPTCGAFGQTGQKPLTDNYVSTGKVSYEFRDYLVHGQPDFAPSLLGRCVGTATFFPLLEAMYVAQPQFEAKLADQAATTALQTQLQGKTPNEAAAAWGDYLGYVEFVKQRGIPEAKARACIADKAALDEIIGMMSKGDGAAVTGTPTFIINGAKVDGVTWADVEAALKRAGA</sequence>
<evidence type="ECO:0000313" key="4">
    <source>
        <dbReference type="Proteomes" id="UP000652430"/>
    </source>
</evidence>
<dbReference type="Gene3D" id="3.40.30.10">
    <property type="entry name" value="Glutaredoxin"/>
    <property type="match status" value="1"/>
</dbReference>
<organism evidence="3 4">
    <name type="scientific">Sphingomonas glacialis</name>
    <dbReference type="NCBI Taxonomy" id="658225"/>
    <lineage>
        <taxon>Bacteria</taxon>
        <taxon>Pseudomonadati</taxon>
        <taxon>Pseudomonadota</taxon>
        <taxon>Alphaproteobacteria</taxon>
        <taxon>Sphingomonadales</taxon>
        <taxon>Sphingomonadaceae</taxon>
        <taxon>Sphingomonas</taxon>
    </lineage>
</organism>
<dbReference type="InterPro" id="IPR036249">
    <property type="entry name" value="Thioredoxin-like_sf"/>
</dbReference>
<keyword evidence="1" id="KW-0732">Signal</keyword>
<dbReference type="SUPFAM" id="SSF52833">
    <property type="entry name" value="Thioredoxin-like"/>
    <property type="match status" value="1"/>
</dbReference>
<dbReference type="Pfam" id="PF13462">
    <property type="entry name" value="Thioredoxin_4"/>
    <property type="match status" value="1"/>
</dbReference>
<evidence type="ECO:0000256" key="1">
    <source>
        <dbReference type="SAM" id="SignalP"/>
    </source>
</evidence>
<reference evidence="4" key="1">
    <citation type="journal article" date="2019" name="Int. J. Syst. Evol. Microbiol.">
        <title>The Global Catalogue of Microorganisms (GCM) 10K type strain sequencing project: providing services to taxonomists for standard genome sequencing and annotation.</title>
        <authorList>
            <consortium name="The Broad Institute Genomics Platform"/>
            <consortium name="The Broad Institute Genome Sequencing Center for Infectious Disease"/>
            <person name="Wu L."/>
            <person name="Ma J."/>
        </authorList>
    </citation>
    <scope>NUCLEOTIDE SEQUENCE [LARGE SCALE GENOMIC DNA]</scope>
    <source>
        <strain evidence="4">CGMCC 1.8957</strain>
    </source>
</reference>
<comment type="caution">
    <text evidence="3">The sequence shown here is derived from an EMBL/GenBank/DDBJ whole genome shotgun (WGS) entry which is preliminary data.</text>
</comment>
<dbReference type="EMBL" id="BNAQ01000002">
    <property type="protein sequence ID" value="GHH14879.1"/>
    <property type="molecule type" value="Genomic_DNA"/>
</dbReference>
<accession>A0ABQ3LFN4</accession>
<proteinExistence type="predicted"/>
<dbReference type="PROSITE" id="PS51257">
    <property type="entry name" value="PROKAR_LIPOPROTEIN"/>
    <property type="match status" value="1"/>
</dbReference>
<evidence type="ECO:0000313" key="3">
    <source>
        <dbReference type="EMBL" id="GHH14879.1"/>
    </source>
</evidence>
<feature type="signal peptide" evidence="1">
    <location>
        <begin position="1"/>
        <end position="23"/>
    </location>
</feature>
<protein>
    <recommendedName>
        <fullName evidence="2">Thioredoxin-like fold domain-containing protein</fullName>
    </recommendedName>
</protein>
<dbReference type="Gene3D" id="1.10.40.110">
    <property type="match status" value="1"/>
</dbReference>